<name>A0A9D3P0B6_9TELE</name>
<accession>A0A9D3P0B6</accession>
<comment type="caution">
    <text evidence="1">The sequence shown here is derived from an EMBL/GenBank/DDBJ whole genome shotgun (WGS) entry which is preliminary data.</text>
</comment>
<gene>
    <name evidence="1" type="ORF">KOW79_006762</name>
</gene>
<proteinExistence type="predicted"/>
<keyword evidence="2" id="KW-1185">Reference proteome</keyword>
<organism evidence="1 2">
    <name type="scientific">Hemibagrus wyckioides</name>
    <dbReference type="NCBI Taxonomy" id="337641"/>
    <lineage>
        <taxon>Eukaryota</taxon>
        <taxon>Metazoa</taxon>
        <taxon>Chordata</taxon>
        <taxon>Craniata</taxon>
        <taxon>Vertebrata</taxon>
        <taxon>Euteleostomi</taxon>
        <taxon>Actinopterygii</taxon>
        <taxon>Neopterygii</taxon>
        <taxon>Teleostei</taxon>
        <taxon>Ostariophysi</taxon>
        <taxon>Siluriformes</taxon>
        <taxon>Bagridae</taxon>
        <taxon>Hemibagrus</taxon>
    </lineage>
</organism>
<protein>
    <submittedName>
        <fullName evidence="1">Uncharacterized protein</fullName>
    </submittedName>
</protein>
<dbReference type="EMBL" id="JAHKSW010000007">
    <property type="protein sequence ID" value="KAG7330540.1"/>
    <property type="molecule type" value="Genomic_DNA"/>
</dbReference>
<reference evidence="1 2" key="1">
    <citation type="submission" date="2021-06" db="EMBL/GenBank/DDBJ databases">
        <title>Chromosome-level genome assembly of the red-tail catfish (Hemibagrus wyckioides).</title>
        <authorList>
            <person name="Shao F."/>
        </authorList>
    </citation>
    <scope>NUCLEOTIDE SEQUENCE [LARGE SCALE GENOMIC DNA]</scope>
    <source>
        <strain evidence="1">EC202008001</strain>
        <tissue evidence="1">Blood</tissue>
    </source>
</reference>
<evidence type="ECO:0000313" key="2">
    <source>
        <dbReference type="Proteomes" id="UP000824219"/>
    </source>
</evidence>
<evidence type="ECO:0000313" key="1">
    <source>
        <dbReference type="EMBL" id="KAG7330540.1"/>
    </source>
</evidence>
<sequence>MCTDLAEERSLTFRVSDAAHFYTICRGISPKPSPPYPNTSILQCRRFTERCHADISQPQRHDLNDSSRHISHGRVAHPIAADTYLSILFVL</sequence>
<dbReference type="AlphaFoldDB" id="A0A9D3P0B6"/>
<dbReference type="Proteomes" id="UP000824219">
    <property type="component" value="Linkage Group LG07"/>
</dbReference>